<dbReference type="FunFam" id="1.25.40.10:FF:000242">
    <property type="entry name" value="Pentatricopeptide repeat-containing protein"/>
    <property type="match status" value="1"/>
</dbReference>
<dbReference type="GO" id="GO:0003723">
    <property type="term" value="F:RNA binding"/>
    <property type="evidence" value="ECO:0007669"/>
    <property type="project" value="InterPro"/>
</dbReference>
<dbReference type="HOGENOM" id="CLU_002706_0_0_1"/>
<organism evidence="3 4">
    <name type="scientific">Solanum tuberosum</name>
    <name type="common">Potato</name>
    <dbReference type="NCBI Taxonomy" id="4113"/>
    <lineage>
        <taxon>Eukaryota</taxon>
        <taxon>Viridiplantae</taxon>
        <taxon>Streptophyta</taxon>
        <taxon>Embryophyta</taxon>
        <taxon>Tracheophyta</taxon>
        <taxon>Spermatophyta</taxon>
        <taxon>Magnoliopsida</taxon>
        <taxon>eudicotyledons</taxon>
        <taxon>Gunneridae</taxon>
        <taxon>Pentapetalae</taxon>
        <taxon>asterids</taxon>
        <taxon>lamiids</taxon>
        <taxon>Solanales</taxon>
        <taxon>Solanaceae</taxon>
        <taxon>Solanoideae</taxon>
        <taxon>Solaneae</taxon>
        <taxon>Solanum</taxon>
    </lineage>
</organism>
<reference evidence="3" key="2">
    <citation type="submission" date="2015-06" db="UniProtKB">
        <authorList>
            <consortium name="EnsemblPlants"/>
        </authorList>
    </citation>
    <scope>IDENTIFICATION</scope>
    <source>
        <strain evidence="3">DM1-3 516 R44</strain>
    </source>
</reference>
<evidence type="ECO:0000313" key="3">
    <source>
        <dbReference type="EnsemblPlants" id="PGSC0003DMT400082116"/>
    </source>
</evidence>
<keyword evidence="4" id="KW-1185">Reference proteome</keyword>
<dbReference type="PANTHER" id="PTHR47926:SF537">
    <property type="entry name" value="PENTACOTRIPEPTIDE-REPEAT REGION OF PRORP DOMAIN-CONTAINING PROTEIN"/>
    <property type="match status" value="1"/>
</dbReference>
<name>M1D5N5_SOLTU</name>
<protein>
    <submittedName>
        <fullName evidence="3">Pentatricopeptide repeat-containing protein</fullName>
    </submittedName>
</protein>
<dbReference type="NCBIfam" id="TIGR00756">
    <property type="entry name" value="PPR"/>
    <property type="match status" value="4"/>
</dbReference>
<dbReference type="InterPro" id="IPR011990">
    <property type="entry name" value="TPR-like_helical_dom_sf"/>
</dbReference>
<dbReference type="Pfam" id="PF01535">
    <property type="entry name" value="PPR"/>
    <property type="match status" value="1"/>
</dbReference>
<feature type="repeat" description="PPR" evidence="2">
    <location>
        <begin position="36"/>
        <end position="70"/>
    </location>
</feature>
<evidence type="ECO:0000256" key="1">
    <source>
        <dbReference type="ARBA" id="ARBA00022737"/>
    </source>
</evidence>
<feature type="repeat" description="PPR" evidence="2">
    <location>
        <begin position="5"/>
        <end position="35"/>
    </location>
</feature>
<dbReference type="Gramene" id="PGSC0003DMT400082116">
    <property type="protein sequence ID" value="PGSC0003DMT400082116"/>
    <property type="gene ID" value="PGSC0003DMG400032267"/>
</dbReference>
<evidence type="ECO:0000313" key="4">
    <source>
        <dbReference type="Proteomes" id="UP000011115"/>
    </source>
</evidence>
<dbReference type="GO" id="GO:0009451">
    <property type="term" value="P:RNA modification"/>
    <property type="evidence" value="ECO:0007669"/>
    <property type="project" value="InterPro"/>
</dbReference>
<feature type="repeat" description="PPR" evidence="2">
    <location>
        <begin position="137"/>
        <end position="171"/>
    </location>
</feature>
<dbReference type="PROSITE" id="PS51375">
    <property type="entry name" value="PPR"/>
    <property type="match status" value="4"/>
</dbReference>
<dbReference type="PANTHER" id="PTHR47926">
    <property type="entry name" value="PENTATRICOPEPTIDE REPEAT-CONTAINING PROTEIN"/>
    <property type="match status" value="1"/>
</dbReference>
<dbReference type="Proteomes" id="UP000011115">
    <property type="component" value="Unassembled WGS sequence"/>
</dbReference>
<proteinExistence type="predicted"/>
<dbReference type="InParanoid" id="M1D5N5"/>
<dbReference type="Gene3D" id="1.25.40.10">
    <property type="entry name" value="Tetratricopeptide repeat domain"/>
    <property type="match status" value="3"/>
</dbReference>
<feature type="repeat" description="PPR" evidence="2">
    <location>
        <begin position="106"/>
        <end position="136"/>
    </location>
</feature>
<dbReference type="InterPro" id="IPR046960">
    <property type="entry name" value="PPR_At4g14850-like_plant"/>
</dbReference>
<dbReference type="eggNOG" id="KOG4197">
    <property type="taxonomic scope" value="Eukaryota"/>
</dbReference>
<dbReference type="InterPro" id="IPR002885">
    <property type="entry name" value="PPR_rpt"/>
</dbReference>
<reference evidence="4" key="1">
    <citation type="journal article" date="2011" name="Nature">
        <title>Genome sequence and analysis of the tuber crop potato.</title>
        <authorList>
            <consortium name="The Potato Genome Sequencing Consortium"/>
        </authorList>
    </citation>
    <scope>NUCLEOTIDE SEQUENCE [LARGE SCALE GENOMIC DNA]</scope>
    <source>
        <strain evidence="4">cv. DM1-3 516 R44</strain>
    </source>
</reference>
<accession>M1D5N5</accession>
<keyword evidence="1" id="KW-0677">Repeat</keyword>
<evidence type="ECO:0000256" key="2">
    <source>
        <dbReference type="PROSITE-ProRule" id="PRU00708"/>
    </source>
</evidence>
<dbReference type="AlphaFoldDB" id="M1D5N5"/>
<dbReference type="PaxDb" id="4113-PGSC0003DMT400082116"/>
<dbReference type="Pfam" id="PF13041">
    <property type="entry name" value="PPR_2"/>
    <property type="match status" value="3"/>
</dbReference>
<sequence length="240" mass="26451">MSNKTVVSWNSLIAGFLRNGDLEAACRAFHEMPESDLVSWNTMIGGLVQQSMFEDAIHLFRVMQNEGIKADRVTMVSVASACGYLGANDLAKWIYNYIEKYEIRLDMQLSTVLVDMFARCGDPASAMKVFNKMKERDVSAWTAAIGAMAMEGNGRQAVELFYEMLREGVEPDQVVFVAVLTACSHGGLAGEGMEIFASMKEIHGISPQIVHYGCIVDMLGRAGLLKEALNIIKKHANEAQ</sequence>
<dbReference type="EnsemblPlants" id="PGSC0003DMT400082116">
    <property type="protein sequence ID" value="PGSC0003DMT400082116"/>
    <property type="gene ID" value="PGSC0003DMG400032267"/>
</dbReference>
<dbReference type="STRING" id="4113.M1D5N5"/>
<dbReference type="OMA" id="FHEMPES"/>